<dbReference type="AlphaFoldDB" id="W4HJW8"/>
<reference evidence="2 3" key="1">
    <citation type="journal article" date="2014" name="Antonie Van Leeuwenhoek">
        <title>Roseivivax atlanticus sp. nov., isolated from surface seawater of the Atlantic Ocean.</title>
        <authorList>
            <person name="Li G."/>
            <person name="Lai Q."/>
            <person name="Liu X."/>
            <person name="Sun F."/>
            <person name="Shao Z."/>
        </authorList>
    </citation>
    <scope>NUCLEOTIDE SEQUENCE [LARGE SCALE GENOMIC DNA]</scope>
    <source>
        <strain evidence="2 3">22II-s10s</strain>
    </source>
</reference>
<dbReference type="Gene3D" id="1.10.606.10">
    <property type="entry name" value="Vanadium-containing Chloroperoxidase, domain 2"/>
    <property type="match status" value="1"/>
</dbReference>
<evidence type="ECO:0000256" key="1">
    <source>
        <dbReference type="SAM" id="MobiDB-lite"/>
    </source>
</evidence>
<evidence type="ECO:0000313" key="3">
    <source>
        <dbReference type="Proteomes" id="UP000019063"/>
    </source>
</evidence>
<dbReference type="InterPro" id="IPR036938">
    <property type="entry name" value="PAP2/HPO_sf"/>
</dbReference>
<dbReference type="PANTHER" id="PTHR34599:SF1">
    <property type="entry name" value="PHOSPHATIDIC ACID PHOSPHATASE TYPE 2_HALOPEROXIDASE DOMAIN-CONTAINING PROTEIN"/>
    <property type="match status" value="1"/>
</dbReference>
<dbReference type="InterPro" id="IPR052559">
    <property type="entry name" value="V-haloperoxidase"/>
</dbReference>
<comment type="caution">
    <text evidence="2">The sequence shown here is derived from an EMBL/GenBank/DDBJ whole genome shotgun (WGS) entry which is preliminary data.</text>
</comment>
<dbReference type="Proteomes" id="UP000019063">
    <property type="component" value="Unassembled WGS sequence"/>
</dbReference>
<feature type="region of interest" description="Disordered" evidence="1">
    <location>
        <begin position="1"/>
        <end position="37"/>
    </location>
</feature>
<accession>W4HJW8</accession>
<proteinExistence type="predicted"/>
<dbReference type="RefSeq" id="WP_051487744.1">
    <property type="nucleotide sequence ID" value="NZ_AQQW01000007.1"/>
</dbReference>
<keyword evidence="3" id="KW-1185">Reference proteome</keyword>
<protein>
    <submittedName>
        <fullName evidence="2">Phosphoesterase PA-phosphatase-like protein</fullName>
    </submittedName>
</protein>
<dbReference type="PANTHER" id="PTHR34599">
    <property type="entry name" value="PEROXIDASE-RELATED"/>
    <property type="match status" value="1"/>
</dbReference>
<sequence>MLDKHPAPRQPARSAGPVQPPLPPNRQQDASDRRAKAGALHGTTAFVAPEVNGDEVSPYLFSFTKGLRHSRQGIVEDPAHFETFRSGTASPDPGVFETVPINTDPTVFETPAPAGLAGPIRKWESPTAGHAFVLQGPDPMSIGMPRAPAARSAELAAEMAEVYQMALLRDYPVAAFMDEDLVAALDDPFASQALSDVSDAASRLSGLRWFCGEAEDNDIDDDEKRTRRRFGQTQTPRNMFRGIGEGTHDGPFVSQFMVVGSKSGGGEGRQSGHIRYGNQRVPQTVRMARPGRDFMTSWNDWLDVQNGYNARHGLELAGHDAEYLGDTHRPLTTLRDLATYVHDDALYQAYLNAALILLSEGAAVDRGIPYHGGATRTFGGNQAPFAIFGGPHLLTLVTEVSSRALRAIRAAKFSVHRRCRPEVLAARFHTVFSGYDPSGTGAYDDGNPHEQAARQMLSDDIASYTHPTDEDPHEQSLYDILSDIRAHNAAQNGADAAPSWLLPMAFPEGSPMHPAYGAGHATVAGACVTVLKAFFEMGDYGNRTLFVDPAADAPDARRAYVPVSAGADDPGGFLKALDVPGGLTLVGELNKLAWNISNARNIAGVHYYTDYIESLLLGEAITIGILREQMCTYDMREQVEMTLPLFVERTLPEILLTGPDGTASSIQPGELVKEIRILSDGRIEKVH</sequence>
<gene>
    <name evidence="2" type="ORF">ATO8_12121</name>
</gene>
<dbReference type="PATRIC" id="fig|1317118.6.peg.2496"/>
<dbReference type="EMBL" id="AQQW01000007">
    <property type="protein sequence ID" value="ETW12295.1"/>
    <property type="molecule type" value="Genomic_DNA"/>
</dbReference>
<dbReference type="eggNOG" id="COG0671">
    <property type="taxonomic scope" value="Bacteria"/>
</dbReference>
<dbReference type="GO" id="GO:0004601">
    <property type="term" value="F:peroxidase activity"/>
    <property type="evidence" value="ECO:0007669"/>
    <property type="project" value="InterPro"/>
</dbReference>
<dbReference type="SUPFAM" id="SSF48317">
    <property type="entry name" value="Acid phosphatase/Vanadium-dependent haloperoxidase"/>
    <property type="match status" value="1"/>
</dbReference>
<name>W4HJW8_9RHOB</name>
<evidence type="ECO:0000313" key="2">
    <source>
        <dbReference type="EMBL" id="ETW12295.1"/>
    </source>
</evidence>
<dbReference type="InterPro" id="IPR016119">
    <property type="entry name" value="Br/Cl_peroxidase_C"/>
</dbReference>
<dbReference type="STRING" id="1379903.ATO8_12121"/>
<organism evidence="2 3">
    <name type="scientific">Roseivivax marinus</name>
    <dbReference type="NCBI Taxonomy" id="1379903"/>
    <lineage>
        <taxon>Bacteria</taxon>
        <taxon>Pseudomonadati</taxon>
        <taxon>Pseudomonadota</taxon>
        <taxon>Alphaproteobacteria</taxon>
        <taxon>Rhodobacterales</taxon>
        <taxon>Roseobacteraceae</taxon>
        <taxon>Roseivivax</taxon>
    </lineage>
</organism>